<comment type="caution">
    <text evidence="1">The sequence shown here is derived from an EMBL/GenBank/DDBJ whole genome shotgun (WGS) entry which is preliminary data.</text>
</comment>
<dbReference type="AlphaFoldDB" id="A0AAD4BME4"/>
<dbReference type="Proteomes" id="UP001194468">
    <property type="component" value="Unassembled WGS sequence"/>
</dbReference>
<reference evidence="1" key="1">
    <citation type="submission" date="2019-10" db="EMBL/GenBank/DDBJ databases">
        <authorList>
            <consortium name="DOE Joint Genome Institute"/>
            <person name="Kuo A."/>
            <person name="Miyauchi S."/>
            <person name="Kiss E."/>
            <person name="Drula E."/>
            <person name="Kohler A."/>
            <person name="Sanchez-Garcia M."/>
            <person name="Andreopoulos B."/>
            <person name="Barry K.W."/>
            <person name="Bonito G."/>
            <person name="Buee M."/>
            <person name="Carver A."/>
            <person name="Chen C."/>
            <person name="Cichocki N."/>
            <person name="Clum A."/>
            <person name="Culley D."/>
            <person name="Crous P.W."/>
            <person name="Fauchery L."/>
            <person name="Girlanda M."/>
            <person name="Hayes R."/>
            <person name="Keri Z."/>
            <person name="LaButti K."/>
            <person name="Lipzen A."/>
            <person name="Lombard V."/>
            <person name="Magnuson J."/>
            <person name="Maillard F."/>
            <person name="Morin E."/>
            <person name="Murat C."/>
            <person name="Nolan M."/>
            <person name="Ohm R."/>
            <person name="Pangilinan J."/>
            <person name="Pereira M."/>
            <person name="Perotto S."/>
            <person name="Peter M."/>
            <person name="Riley R."/>
            <person name="Sitrit Y."/>
            <person name="Stielow B."/>
            <person name="Szollosi G."/>
            <person name="Zifcakova L."/>
            <person name="Stursova M."/>
            <person name="Spatafora J.W."/>
            <person name="Tedersoo L."/>
            <person name="Vaario L.-M."/>
            <person name="Yamada A."/>
            <person name="Yan M."/>
            <person name="Wang P."/>
            <person name="Xu J."/>
            <person name="Bruns T."/>
            <person name="Baldrian P."/>
            <person name="Vilgalys R."/>
            <person name="Henrissat B."/>
            <person name="Grigoriev I.V."/>
            <person name="Hibbett D."/>
            <person name="Nagy L.G."/>
            <person name="Martin F.M."/>
        </authorList>
    </citation>
    <scope>NUCLEOTIDE SEQUENCE</scope>
    <source>
        <strain evidence="1">BED1</strain>
    </source>
</reference>
<accession>A0AAD4BME4</accession>
<reference evidence="1" key="2">
    <citation type="journal article" date="2020" name="Nat. Commun.">
        <title>Large-scale genome sequencing of mycorrhizal fungi provides insights into the early evolution of symbiotic traits.</title>
        <authorList>
            <person name="Miyauchi S."/>
            <person name="Kiss E."/>
            <person name="Kuo A."/>
            <person name="Drula E."/>
            <person name="Kohler A."/>
            <person name="Sanchez-Garcia M."/>
            <person name="Morin E."/>
            <person name="Andreopoulos B."/>
            <person name="Barry K.W."/>
            <person name="Bonito G."/>
            <person name="Buee M."/>
            <person name="Carver A."/>
            <person name="Chen C."/>
            <person name="Cichocki N."/>
            <person name="Clum A."/>
            <person name="Culley D."/>
            <person name="Crous P.W."/>
            <person name="Fauchery L."/>
            <person name="Girlanda M."/>
            <person name="Hayes R.D."/>
            <person name="Keri Z."/>
            <person name="LaButti K."/>
            <person name="Lipzen A."/>
            <person name="Lombard V."/>
            <person name="Magnuson J."/>
            <person name="Maillard F."/>
            <person name="Murat C."/>
            <person name="Nolan M."/>
            <person name="Ohm R.A."/>
            <person name="Pangilinan J."/>
            <person name="Pereira M.F."/>
            <person name="Perotto S."/>
            <person name="Peter M."/>
            <person name="Pfister S."/>
            <person name="Riley R."/>
            <person name="Sitrit Y."/>
            <person name="Stielow J.B."/>
            <person name="Szollosi G."/>
            <person name="Zifcakova L."/>
            <person name="Stursova M."/>
            <person name="Spatafora J.W."/>
            <person name="Tedersoo L."/>
            <person name="Vaario L.M."/>
            <person name="Yamada A."/>
            <person name="Yan M."/>
            <person name="Wang P."/>
            <person name="Xu J."/>
            <person name="Bruns T."/>
            <person name="Baldrian P."/>
            <person name="Vilgalys R."/>
            <person name="Dunand C."/>
            <person name="Henrissat B."/>
            <person name="Grigoriev I.V."/>
            <person name="Hibbett D."/>
            <person name="Nagy L.G."/>
            <person name="Martin F.M."/>
        </authorList>
    </citation>
    <scope>NUCLEOTIDE SEQUENCE</scope>
    <source>
        <strain evidence="1">BED1</strain>
    </source>
</reference>
<evidence type="ECO:0000313" key="1">
    <source>
        <dbReference type="EMBL" id="KAF8434518.1"/>
    </source>
</evidence>
<keyword evidence="2" id="KW-1185">Reference proteome</keyword>
<name>A0AAD4BME4_BOLED</name>
<protein>
    <submittedName>
        <fullName evidence="1">Uncharacterized protein</fullName>
    </submittedName>
</protein>
<sequence length="194" mass="21685">MAKVETMIRGSHHLKRSVISADAQVNHTPTTKLPPNERPAMIGFVASSTAMTSVRSKQVLAPVSTVEKLDGRVVHRLFLDVCPPKFWSTILIHNRRDADSLEVEPIQQHSTHVHQLRTARRPSWLNKTTRHLVDPGVTFNGAFLKPGNVVPQVTTATRAIISFDEMMSLYTGFDDQFAILKRPFTVGPSIRSIQ</sequence>
<dbReference type="EMBL" id="WHUW01000028">
    <property type="protein sequence ID" value="KAF8434518.1"/>
    <property type="molecule type" value="Genomic_DNA"/>
</dbReference>
<gene>
    <name evidence="1" type="ORF">L210DRAFT_3649019</name>
</gene>
<proteinExistence type="predicted"/>
<evidence type="ECO:0000313" key="2">
    <source>
        <dbReference type="Proteomes" id="UP001194468"/>
    </source>
</evidence>
<organism evidence="1 2">
    <name type="scientific">Boletus edulis BED1</name>
    <dbReference type="NCBI Taxonomy" id="1328754"/>
    <lineage>
        <taxon>Eukaryota</taxon>
        <taxon>Fungi</taxon>
        <taxon>Dikarya</taxon>
        <taxon>Basidiomycota</taxon>
        <taxon>Agaricomycotina</taxon>
        <taxon>Agaricomycetes</taxon>
        <taxon>Agaricomycetidae</taxon>
        <taxon>Boletales</taxon>
        <taxon>Boletineae</taxon>
        <taxon>Boletaceae</taxon>
        <taxon>Boletoideae</taxon>
        <taxon>Boletus</taxon>
    </lineage>
</organism>